<accession>A0A1Z5JP94</accession>
<dbReference type="PANTHER" id="PTHR34547:SF1">
    <property type="entry name" value="YACP-LIKE NYN DOMAIN PROTEIN"/>
    <property type="match status" value="1"/>
</dbReference>
<dbReference type="PANTHER" id="PTHR34547">
    <property type="entry name" value="YACP-LIKE NYN DOMAIN PROTEIN"/>
    <property type="match status" value="1"/>
</dbReference>
<evidence type="ECO:0008006" key="5">
    <source>
        <dbReference type="Google" id="ProtNLM"/>
    </source>
</evidence>
<dbReference type="Proteomes" id="UP000198406">
    <property type="component" value="Unassembled WGS sequence"/>
</dbReference>
<dbReference type="CDD" id="cd10912">
    <property type="entry name" value="PIN_YacP-like"/>
    <property type="match status" value="1"/>
</dbReference>
<dbReference type="InterPro" id="IPR010298">
    <property type="entry name" value="YacP-like"/>
</dbReference>
<evidence type="ECO:0000256" key="1">
    <source>
        <dbReference type="SAM" id="MobiDB-lite"/>
    </source>
</evidence>
<gene>
    <name evidence="3" type="ORF">FisN_2Lh444</name>
</gene>
<keyword evidence="4" id="KW-1185">Reference proteome</keyword>
<dbReference type="OrthoDB" id="513221at2759"/>
<keyword evidence="2" id="KW-1133">Transmembrane helix</keyword>
<dbReference type="EMBL" id="BDSP01000097">
    <property type="protein sequence ID" value="GAX15837.1"/>
    <property type="molecule type" value="Genomic_DNA"/>
</dbReference>
<dbReference type="AlphaFoldDB" id="A0A1Z5JP94"/>
<feature type="region of interest" description="Disordered" evidence="1">
    <location>
        <begin position="71"/>
        <end position="104"/>
    </location>
</feature>
<protein>
    <recommendedName>
        <fullName evidence="5">NYN domain-containing protein</fullName>
    </recommendedName>
</protein>
<feature type="compositionally biased region" description="Low complexity" evidence="1">
    <location>
        <begin position="83"/>
        <end position="97"/>
    </location>
</feature>
<organism evidence="3 4">
    <name type="scientific">Fistulifera solaris</name>
    <name type="common">Oleaginous diatom</name>
    <dbReference type="NCBI Taxonomy" id="1519565"/>
    <lineage>
        <taxon>Eukaryota</taxon>
        <taxon>Sar</taxon>
        <taxon>Stramenopiles</taxon>
        <taxon>Ochrophyta</taxon>
        <taxon>Bacillariophyta</taxon>
        <taxon>Bacillariophyceae</taxon>
        <taxon>Bacillariophycidae</taxon>
        <taxon>Naviculales</taxon>
        <taxon>Naviculaceae</taxon>
        <taxon>Fistulifera</taxon>
    </lineage>
</organism>
<proteinExistence type="predicted"/>
<evidence type="ECO:0000313" key="3">
    <source>
        <dbReference type="EMBL" id="GAX15837.1"/>
    </source>
</evidence>
<comment type="caution">
    <text evidence="3">The sequence shown here is derived from an EMBL/GenBank/DDBJ whole genome shotgun (WGS) entry which is preliminary data.</text>
</comment>
<feature type="transmembrane region" description="Helical" evidence="2">
    <location>
        <begin position="23"/>
        <end position="41"/>
    </location>
</feature>
<dbReference type="InParanoid" id="A0A1Z5JP94"/>
<keyword evidence="2" id="KW-0812">Transmembrane</keyword>
<sequence length="425" mass="47847">MIHYCSSAGYRELSALIMKRKQWTGIGILLIFFFSAHAFVMNQMRQHGAALSNGSSYISTSRAPVTLLFMGKGDGKKKRKKSSSNASSSCSSGDTPSPSAPLRVTNQINVPVRRQIMYAQLNKQAQRSSGQTSFRQVRRTSYRRQWDEEEIEEKAEERRRKGQDPDWDVILNRTASAPLVLVDGYNIIHQWSRLKKHMVKGDTKRARDLLVDDLENLRSLKGWRLEVVFDGTGRSLTGPLGSSAGGSKATPMDQATRKDVTKYGVRVVYTGVGVEADSYIEKRCADAKNITKGQLTSSLIVASDDAMIRVAAQSAGAYVMRSERFVTELKAIKKAMEFRVEAAMSKVNGYAIRPEKLRGTAMVHRFGRGSVLIEDKRNRTKVKKNEEKLRSTEEENYSSEEHVEEGIPWWARVPDDANLFRKPRN</sequence>
<reference evidence="3 4" key="1">
    <citation type="journal article" date="2015" name="Plant Cell">
        <title>Oil accumulation by the oleaginous diatom Fistulifera solaris as revealed by the genome and transcriptome.</title>
        <authorList>
            <person name="Tanaka T."/>
            <person name="Maeda Y."/>
            <person name="Veluchamy A."/>
            <person name="Tanaka M."/>
            <person name="Abida H."/>
            <person name="Marechal E."/>
            <person name="Bowler C."/>
            <person name="Muto M."/>
            <person name="Sunaga Y."/>
            <person name="Tanaka M."/>
            <person name="Yoshino T."/>
            <person name="Taniguchi T."/>
            <person name="Fukuda Y."/>
            <person name="Nemoto M."/>
            <person name="Matsumoto M."/>
            <person name="Wong P.S."/>
            <person name="Aburatani S."/>
            <person name="Fujibuchi W."/>
        </authorList>
    </citation>
    <scope>NUCLEOTIDE SEQUENCE [LARGE SCALE GENOMIC DNA]</scope>
    <source>
        <strain evidence="3 4">JPCC DA0580</strain>
    </source>
</reference>
<keyword evidence="2" id="KW-0472">Membrane</keyword>
<name>A0A1Z5JP94_FISSO</name>
<evidence type="ECO:0000256" key="2">
    <source>
        <dbReference type="SAM" id="Phobius"/>
    </source>
</evidence>
<dbReference type="Pfam" id="PF05991">
    <property type="entry name" value="NYN_YacP"/>
    <property type="match status" value="2"/>
</dbReference>
<evidence type="ECO:0000313" key="4">
    <source>
        <dbReference type="Proteomes" id="UP000198406"/>
    </source>
</evidence>